<dbReference type="AlphaFoldDB" id="A0AAW2DJL8"/>
<dbReference type="Proteomes" id="UP001459277">
    <property type="component" value="Unassembled WGS sequence"/>
</dbReference>
<sequence length="88" mass="10023">MTSQGPVTPFPLPLSVTDKEYAMDTARSIFRDSDLDEFLEHETNPLGDSGLHDMMRGLVRMRALQIHYASREALSKRLKDRLESDEDA</sequence>
<protein>
    <submittedName>
        <fullName evidence="1">Uncharacterized protein</fullName>
    </submittedName>
</protein>
<name>A0AAW2DJL8_9ROSI</name>
<accession>A0AAW2DJL8</accession>
<evidence type="ECO:0000313" key="2">
    <source>
        <dbReference type="Proteomes" id="UP001459277"/>
    </source>
</evidence>
<proteinExistence type="predicted"/>
<organism evidence="1 2">
    <name type="scientific">Lithocarpus litseifolius</name>
    <dbReference type="NCBI Taxonomy" id="425828"/>
    <lineage>
        <taxon>Eukaryota</taxon>
        <taxon>Viridiplantae</taxon>
        <taxon>Streptophyta</taxon>
        <taxon>Embryophyta</taxon>
        <taxon>Tracheophyta</taxon>
        <taxon>Spermatophyta</taxon>
        <taxon>Magnoliopsida</taxon>
        <taxon>eudicotyledons</taxon>
        <taxon>Gunneridae</taxon>
        <taxon>Pentapetalae</taxon>
        <taxon>rosids</taxon>
        <taxon>fabids</taxon>
        <taxon>Fagales</taxon>
        <taxon>Fagaceae</taxon>
        <taxon>Lithocarpus</taxon>
    </lineage>
</organism>
<comment type="caution">
    <text evidence="1">The sequence shown here is derived from an EMBL/GenBank/DDBJ whole genome shotgun (WGS) entry which is preliminary data.</text>
</comment>
<gene>
    <name evidence="1" type="ORF">SO802_010758</name>
</gene>
<reference evidence="1 2" key="1">
    <citation type="submission" date="2024-01" db="EMBL/GenBank/DDBJ databases">
        <title>A telomere-to-telomere, gap-free genome of sweet tea (Lithocarpus litseifolius).</title>
        <authorList>
            <person name="Zhou J."/>
        </authorList>
    </citation>
    <scope>NUCLEOTIDE SEQUENCE [LARGE SCALE GENOMIC DNA]</scope>
    <source>
        <strain evidence="1">Zhou-2022a</strain>
        <tissue evidence="1">Leaf</tissue>
    </source>
</reference>
<dbReference type="EMBL" id="JAZDWU010000003">
    <property type="protein sequence ID" value="KAL0009256.1"/>
    <property type="molecule type" value="Genomic_DNA"/>
</dbReference>
<evidence type="ECO:0000313" key="1">
    <source>
        <dbReference type="EMBL" id="KAL0009256.1"/>
    </source>
</evidence>
<keyword evidence="2" id="KW-1185">Reference proteome</keyword>